<dbReference type="PROSITE" id="PS51257">
    <property type="entry name" value="PROKAR_LIPOPROTEIN"/>
    <property type="match status" value="1"/>
</dbReference>
<dbReference type="Gene3D" id="2.20.200.10">
    <property type="entry name" value="Outer membrane efflux proteins (OEP)"/>
    <property type="match status" value="1"/>
</dbReference>
<comment type="similarity">
    <text evidence="1 2">Belongs to the outer membrane factor (OMF) (TC 1.B.17) family.</text>
</comment>
<feature type="compositionally biased region" description="Low complexity" evidence="3">
    <location>
        <begin position="52"/>
        <end position="62"/>
    </location>
</feature>
<organism evidence="4 5">
    <name type="scientific">Pelomonas aquatica</name>
    <dbReference type="NCBI Taxonomy" id="431058"/>
    <lineage>
        <taxon>Bacteria</taxon>
        <taxon>Pseudomonadati</taxon>
        <taxon>Pseudomonadota</taxon>
        <taxon>Betaproteobacteria</taxon>
        <taxon>Burkholderiales</taxon>
        <taxon>Sphaerotilaceae</taxon>
        <taxon>Roseateles</taxon>
    </lineage>
</organism>
<protein>
    <submittedName>
        <fullName evidence="4">Efflux transporter outer membrane subunit</fullName>
    </submittedName>
</protein>
<dbReference type="GO" id="GO:0015562">
    <property type="term" value="F:efflux transmembrane transporter activity"/>
    <property type="evidence" value="ECO:0007669"/>
    <property type="project" value="InterPro"/>
</dbReference>
<evidence type="ECO:0000313" key="5">
    <source>
        <dbReference type="Proteomes" id="UP001152766"/>
    </source>
</evidence>
<name>A0A9X4LKX0_9BURK</name>
<evidence type="ECO:0000256" key="2">
    <source>
        <dbReference type="RuleBase" id="RU362097"/>
    </source>
</evidence>
<proteinExistence type="inferred from homology"/>
<dbReference type="Pfam" id="PF02321">
    <property type="entry name" value="OEP"/>
    <property type="match status" value="2"/>
</dbReference>
<feature type="signal peptide" evidence="2">
    <location>
        <begin position="1"/>
        <end position="25"/>
    </location>
</feature>
<dbReference type="EMBL" id="SGUG01000054">
    <property type="protein sequence ID" value="MDG0865143.1"/>
    <property type="molecule type" value="Genomic_DNA"/>
</dbReference>
<evidence type="ECO:0000256" key="1">
    <source>
        <dbReference type="ARBA" id="ARBA00007613"/>
    </source>
</evidence>
<comment type="caution">
    <text evidence="4">The sequence shown here is derived from an EMBL/GenBank/DDBJ whole genome shotgun (WGS) entry which is preliminary data.</text>
</comment>
<dbReference type="Proteomes" id="UP001152766">
    <property type="component" value="Unassembled WGS sequence"/>
</dbReference>
<dbReference type="AlphaFoldDB" id="A0A9X4LKX0"/>
<keyword evidence="2" id="KW-0472">Membrane</keyword>
<dbReference type="RefSeq" id="WP_268154250.1">
    <property type="nucleotide sequence ID" value="NZ_JAPPUW010000033.1"/>
</dbReference>
<dbReference type="InterPro" id="IPR010131">
    <property type="entry name" value="MdtP/NodT-like"/>
</dbReference>
<dbReference type="NCBIfam" id="TIGR01845">
    <property type="entry name" value="outer_NodT"/>
    <property type="match status" value="1"/>
</dbReference>
<dbReference type="PANTHER" id="PTHR30203">
    <property type="entry name" value="OUTER MEMBRANE CATION EFFLUX PROTEIN"/>
    <property type="match status" value="1"/>
</dbReference>
<reference evidence="4" key="1">
    <citation type="submission" date="2019-02" db="EMBL/GenBank/DDBJ databases">
        <title>Draft genome of the type strain Pelomonas aquatica CCUG 52575T.</title>
        <authorList>
            <person name="Gomila M."/>
            <person name="Lalucat J."/>
        </authorList>
    </citation>
    <scope>NUCLEOTIDE SEQUENCE</scope>
    <source>
        <strain evidence="4">CCUG 52575</strain>
    </source>
</reference>
<keyword evidence="2" id="KW-0564">Palmitate</keyword>
<dbReference type="InterPro" id="IPR003423">
    <property type="entry name" value="OMP_efflux"/>
</dbReference>
<dbReference type="PANTHER" id="PTHR30203:SF33">
    <property type="entry name" value="BLR4455 PROTEIN"/>
    <property type="match status" value="1"/>
</dbReference>
<feature type="chain" id="PRO_5041016907" evidence="2">
    <location>
        <begin position="26"/>
        <end position="495"/>
    </location>
</feature>
<evidence type="ECO:0000313" key="4">
    <source>
        <dbReference type="EMBL" id="MDG0865143.1"/>
    </source>
</evidence>
<keyword evidence="2" id="KW-1134">Transmembrane beta strand</keyword>
<dbReference type="GO" id="GO:0005886">
    <property type="term" value="C:plasma membrane"/>
    <property type="evidence" value="ECO:0007669"/>
    <property type="project" value="UniProtKB-SubCell"/>
</dbReference>
<keyword evidence="5" id="KW-1185">Reference proteome</keyword>
<keyword evidence="2" id="KW-0812">Transmembrane</keyword>
<evidence type="ECO:0000256" key="3">
    <source>
        <dbReference type="SAM" id="MobiDB-lite"/>
    </source>
</evidence>
<keyword evidence="2" id="KW-0732">Signal</keyword>
<keyword evidence="2" id="KW-0449">Lipoprotein</keyword>
<accession>A0A9X4LKX0</accession>
<sequence length="495" mass="51966">MKSPDKHLPRPLARAVQLLAAAALAGCAAGPDFHAPPPPQATGYLRGEPKDAAAPPSEAAAPQPRWWAAYGSERLNALVERALQRNPGIAAGEASLRQAQQNVNAQQGLFYPSAQLGYSAARQNSGTVLSSPLSSGQSLYNLHTAQLTVGFVPDVFGGNRRQVESLQAAADSQRYQTDALRTTLASNVAAAVLQEQSLLDQLQIVTEALSLAKEQLQHTRAQQAAGYGSGMDLAQQEAALAQAQALLPPLNKQLEQTRDLLAVLCGDLPSELAAPDEGPSTGHLARLRMPQPLPQVVPSQLVQYRPDVQAAQAQLHAAYAQIGVSVSNMLPQFSIGANLAYSAATLPNLISPARQSWGLVAGLTQPLFAGGALTARKRAAEAAAEAAQAQYQGAVLTAFQNVADTLYALEHDGRALEAAERNVAASERLMALTDQQFSQGYAARPAWLAARQALLQARLAQVGAKASHLGDSVALFQALGGGWRPGADEQASAGR</sequence>
<feature type="region of interest" description="Disordered" evidence="3">
    <location>
        <begin position="31"/>
        <end position="62"/>
    </location>
</feature>
<dbReference type="SUPFAM" id="SSF56954">
    <property type="entry name" value="Outer membrane efflux proteins (OEP)"/>
    <property type="match status" value="1"/>
</dbReference>
<comment type="subcellular location">
    <subcellularLocation>
        <location evidence="2">Cell membrane</location>
        <topology evidence="2">Lipid-anchor</topology>
    </subcellularLocation>
</comment>
<dbReference type="Gene3D" id="1.20.1600.10">
    <property type="entry name" value="Outer membrane efflux proteins (OEP)"/>
    <property type="match status" value="1"/>
</dbReference>
<gene>
    <name evidence="4" type="ORF">EXJ73_22025</name>
</gene>